<dbReference type="PATRIC" id="fig|706587.4.peg.6299"/>
<dbReference type="OrthoDB" id="9803687at2"/>
<name>I4CF26_DESTA</name>
<organism evidence="3 4">
    <name type="scientific">Desulfomonile tiedjei (strain ATCC 49306 / DSM 6799 / DCB-1)</name>
    <dbReference type="NCBI Taxonomy" id="706587"/>
    <lineage>
        <taxon>Bacteria</taxon>
        <taxon>Pseudomonadati</taxon>
        <taxon>Thermodesulfobacteriota</taxon>
        <taxon>Desulfomonilia</taxon>
        <taxon>Desulfomonilales</taxon>
        <taxon>Desulfomonilaceae</taxon>
        <taxon>Desulfomonile</taxon>
    </lineage>
</organism>
<sequence>MVIGERKPFDEIMRMIEGNKKIMVLGCGGCVTVCLTGGHDAVRVLSSQLRIAREKEEKPLEIIEHTIERQCDPEYIEQVESMVPQVEAVVSMACGAGVQFMAEKYMGIPVYPALNTGFVGGSKKEGYYVERCQTCGECKLAYTGGICPIARCSKSLLNGPCGGSTKGKCEIDPDVDCAWQLIIDRLKSLNLMDRYEQIMPSNDWRSNRDGGPRKMIREDFQR</sequence>
<evidence type="ECO:0000256" key="1">
    <source>
        <dbReference type="SAM" id="MobiDB-lite"/>
    </source>
</evidence>
<protein>
    <submittedName>
        <fullName evidence="3">Methylene-tetrahydrofolate reductase C terminal</fullName>
    </submittedName>
</protein>
<proteinExistence type="predicted"/>
<dbReference type="Proteomes" id="UP000006055">
    <property type="component" value="Chromosome"/>
</dbReference>
<feature type="domain" description="Methylene-tetrahydrofolate reductase C-terminal-like" evidence="2">
    <location>
        <begin position="111"/>
        <end position="205"/>
    </location>
</feature>
<reference evidence="4" key="1">
    <citation type="submission" date="2012-06" db="EMBL/GenBank/DDBJ databases">
        <title>Complete sequence of chromosome of Desulfomonile tiedjei DSM 6799.</title>
        <authorList>
            <person name="Lucas S."/>
            <person name="Copeland A."/>
            <person name="Lapidus A."/>
            <person name="Glavina del Rio T."/>
            <person name="Dalin E."/>
            <person name="Tice H."/>
            <person name="Bruce D."/>
            <person name="Goodwin L."/>
            <person name="Pitluck S."/>
            <person name="Peters L."/>
            <person name="Ovchinnikova G."/>
            <person name="Zeytun A."/>
            <person name="Lu M."/>
            <person name="Kyrpides N."/>
            <person name="Mavromatis K."/>
            <person name="Ivanova N."/>
            <person name="Brettin T."/>
            <person name="Detter J.C."/>
            <person name="Han C."/>
            <person name="Larimer F."/>
            <person name="Land M."/>
            <person name="Hauser L."/>
            <person name="Markowitz V."/>
            <person name="Cheng J.-F."/>
            <person name="Hugenholtz P."/>
            <person name="Woyke T."/>
            <person name="Wu D."/>
            <person name="Spring S."/>
            <person name="Schroeder M."/>
            <person name="Brambilla E."/>
            <person name="Klenk H.-P."/>
            <person name="Eisen J.A."/>
        </authorList>
    </citation>
    <scope>NUCLEOTIDE SEQUENCE [LARGE SCALE GENOMIC DNA]</scope>
    <source>
        <strain evidence="4">ATCC 49306 / DSM 6799 / DCB-1</strain>
    </source>
</reference>
<dbReference type="PANTHER" id="PTHR38755">
    <property type="entry name" value="5,10-METHYLENETETRAHYDROFOLATE REDUCTASE"/>
    <property type="match status" value="1"/>
</dbReference>
<dbReference type="AlphaFoldDB" id="I4CF26"/>
<gene>
    <name evidence="3" type="ordered locus">Desti_5586</name>
</gene>
<feature type="region of interest" description="Disordered" evidence="1">
    <location>
        <begin position="202"/>
        <end position="222"/>
    </location>
</feature>
<dbReference type="KEGG" id="dti:Desti_5586"/>
<dbReference type="STRING" id="706587.Desti_5586"/>
<dbReference type="Pfam" id="PF12225">
    <property type="entry name" value="DUF5981"/>
    <property type="match status" value="1"/>
</dbReference>
<dbReference type="eggNOG" id="COG4656">
    <property type="taxonomic scope" value="Bacteria"/>
</dbReference>
<feature type="compositionally biased region" description="Basic and acidic residues" evidence="1">
    <location>
        <begin position="205"/>
        <end position="222"/>
    </location>
</feature>
<evidence type="ECO:0000313" key="3">
    <source>
        <dbReference type="EMBL" id="AFM28167.1"/>
    </source>
</evidence>
<evidence type="ECO:0000313" key="4">
    <source>
        <dbReference type="Proteomes" id="UP000006055"/>
    </source>
</evidence>
<keyword evidence="4" id="KW-1185">Reference proteome</keyword>
<dbReference type="InterPro" id="IPR022026">
    <property type="entry name" value="DUF5981"/>
</dbReference>
<dbReference type="HOGENOM" id="CLU_107569_0_0_7"/>
<accession>I4CF26</accession>
<evidence type="ECO:0000259" key="2">
    <source>
        <dbReference type="Pfam" id="PF12225"/>
    </source>
</evidence>
<dbReference type="PANTHER" id="PTHR38755:SF1">
    <property type="entry name" value="METHYLENE-TETRAHYDROFOLATE REDUCTASE C-TERMINAL DOMAIN-CONTAINING PROTEIN"/>
    <property type="match status" value="1"/>
</dbReference>
<dbReference type="RefSeq" id="WP_014813244.1">
    <property type="nucleotide sequence ID" value="NC_018025.1"/>
</dbReference>
<dbReference type="EMBL" id="CP003360">
    <property type="protein sequence ID" value="AFM28167.1"/>
    <property type="molecule type" value="Genomic_DNA"/>
</dbReference>